<dbReference type="PROSITE" id="PS51842">
    <property type="entry name" value="IF_ROD_2"/>
    <property type="match status" value="1"/>
</dbReference>
<keyword evidence="7" id="KW-1185">Reference proteome</keyword>
<reference evidence="6" key="1">
    <citation type="submission" date="2025-08" db="UniProtKB">
        <authorList>
            <consortium name="Ensembl"/>
        </authorList>
    </citation>
    <scope>IDENTIFICATION</scope>
</reference>
<proteinExistence type="inferred from homology"/>
<dbReference type="SUPFAM" id="SSF64593">
    <property type="entry name" value="Intermediate filament protein, coiled coil region"/>
    <property type="match status" value="1"/>
</dbReference>
<organism evidence="6 7">
    <name type="scientific">Oncorhynchus tshawytscha</name>
    <name type="common">Chinook salmon</name>
    <name type="synonym">Salmo tshawytscha</name>
    <dbReference type="NCBI Taxonomy" id="74940"/>
    <lineage>
        <taxon>Eukaryota</taxon>
        <taxon>Metazoa</taxon>
        <taxon>Chordata</taxon>
        <taxon>Craniata</taxon>
        <taxon>Vertebrata</taxon>
        <taxon>Euteleostomi</taxon>
        <taxon>Actinopterygii</taxon>
        <taxon>Neopterygii</taxon>
        <taxon>Teleostei</taxon>
        <taxon>Protacanthopterygii</taxon>
        <taxon>Salmoniformes</taxon>
        <taxon>Salmonidae</taxon>
        <taxon>Salmoninae</taxon>
        <taxon>Oncorhynchus</taxon>
    </lineage>
</organism>
<dbReference type="PRINTS" id="PR01248">
    <property type="entry name" value="TYPE1KERATIN"/>
</dbReference>
<evidence type="ECO:0000313" key="6">
    <source>
        <dbReference type="Ensembl" id="ENSOTSP00005023058.1"/>
    </source>
</evidence>
<keyword evidence="2 4" id="KW-0175">Coiled coil</keyword>
<dbReference type="SMART" id="SM01391">
    <property type="entry name" value="Filament"/>
    <property type="match status" value="1"/>
</dbReference>
<dbReference type="AlphaFoldDB" id="A0A8C8ES38"/>
<dbReference type="Gene3D" id="1.20.5.500">
    <property type="entry name" value="Single helix bin"/>
    <property type="match status" value="1"/>
</dbReference>
<evidence type="ECO:0000256" key="1">
    <source>
        <dbReference type="ARBA" id="ARBA00022754"/>
    </source>
</evidence>
<evidence type="ECO:0000256" key="2">
    <source>
        <dbReference type="ARBA" id="ARBA00023054"/>
    </source>
</evidence>
<protein>
    <recommendedName>
        <fullName evidence="5">IF rod domain-containing protein</fullName>
    </recommendedName>
</protein>
<evidence type="ECO:0000256" key="4">
    <source>
        <dbReference type="SAM" id="Coils"/>
    </source>
</evidence>
<reference evidence="6" key="2">
    <citation type="submission" date="2025-09" db="UniProtKB">
        <authorList>
            <consortium name="Ensembl"/>
        </authorList>
    </citation>
    <scope>IDENTIFICATION</scope>
</reference>
<comment type="similarity">
    <text evidence="3">Belongs to the intermediate filament family.</text>
</comment>
<dbReference type="PROSITE" id="PS00226">
    <property type="entry name" value="IF_ROD_1"/>
    <property type="match status" value="1"/>
</dbReference>
<dbReference type="Gene3D" id="1.20.5.170">
    <property type="match status" value="1"/>
</dbReference>
<dbReference type="GeneTree" id="ENSGT00950000182969"/>
<dbReference type="Proteomes" id="UP000694402">
    <property type="component" value="Unassembled WGS sequence"/>
</dbReference>
<accession>A0A8C8ES38</accession>
<feature type="domain" description="IF rod" evidence="5">
    <location>
        <begin position="1"/>
        <end position="368"/>
    </location>
</feature>
<name>A0A8C8ES38_ONCTS</name>
<dbReference type="GO" id="GO:0005882">
    <property type="term" value="C:intermediate filament"/>
    <property type="evidence" value="ECO:0007669"/>
    <property type="project" value="UniProtKB-KW"/>
</dbReference>
<evidence type="ECO:0000256" key="3">
    <source>
        <dbReference type="RuleBase" id="RU000685"/>
    </source>
</evidence>
<dbReference type="Ensembl" id="ENSOTST00005024955.2">
    <property type="protein sequence ID" value="ENSOTSP00005023058.1"/>
    <property type="gene ID" value="ENSOTSG00005010954.2"/>
</dbReference>
<dbReference type="Gene3D" id="1.20.5.1160">
    <property type="entry name" value="Vasodilator-stimulated phosphoprotein"/>
    <property type="match status" value="1"/>
</dbReference>
<dbReference type="InterPro" id="IPR018039">
    <property type="entry name" value="IF_conserved"/>
</dbReference>
<dbReference type="GO" id="GO:0005198">
    <property type="term" value="F:structural molecule activity"/>
    <property type="evidence" value="ECO:0007669"/>
    <property type="project" value="InterPro"/>
</dbReference>
<dbReference type="InterPro" id="IPR039008">
    <property type="entry name" value="IF_rod_dom"/>
</dbReference>
<dbReference type="InterPro" id="IPR002957">
    <property type="entry name" value="Keratin_I"/>
</dbReference>
<feature type="coiled-coil region" evidence="4">
    <location>
        <begin position="333"/>
        <end position="367"/>
    </location>
</feature>
<dbReference type="PANTHER" id="PTHR23239">
    <property type="entry name" value="INTERMEDIATE FILAMENT"/>
    <property type="match status" value="1"/>
</dbReference>
<sequence>MASTFSLSSYCLNSGGDRSHSKAPVFPVLCQHPVPHPLPLCGEWAQCPGHPLLPEWHGCGRKRQRNHALLSNYLNKVCSLERPNAELEFKIKPLMLERTPKGHDIEGMMAQAHAIGVKVRKKNLENARIMLEIDNAKLAPDGFRVKWEAEAPLCQSVERDCLALRMARSDHVLIIATLRGDLGSLKEDLCFLKKNHDEVRERGSMKACMTNEQVEVDAAQGPDLEAIMAELRIQYEGIAGKNKEDSEIWYPKKSVQLEVKESCEALHCAQSELSERCRFLQALEGELDSLRKQVGVLEGNLGGSSHKYALGMDRLQATPCQLEEELSQLCLGMQRNKTDYEQLLRIKQNLELEITTYRRLLDGEEKSTSQWSCVAMGVGVVYPNYINSLSVDTCKKKQLLHFLSCTYVCPV</sequence>
<keyword evidence="1 3" id="KW-0403">Intermediate filament</keyword>
<evidence type="ECO:0000313" key="7">
    <source>
        <dbReference type="Proteomes" id="UP000694402"/>
    </source>
</evidence>
<dbReference type="PANTHER" id="PTHR23239:SF354">
    <property type="entry name" value="KERATIN, TYPE I CYTOSKELETAL 18"/>
    <property type="match status" value="1"/>
</dbReference>
<evidence type="ECO:0000259" key="5">
    <source>
        <dbReference type="PROSITE" id="PS51842"/>
    </source>
</evidence>
<dbReference type="Pfam" id="PF00038">
    <property type="entry name" value="Filament"/>
    <property type="match status" value="1"/>
</dbReference>